<sequence>MTSFYKTTDASVLAAYGEVKAAKEAAIAQGKKMGEEFGGKPVFGNSVDRATFAGLVLNDYYGRADRALWTVPDKRTGRSCPRGGKVRGMQDEQKALREKYYAMHPDEICNDQIWEAMGINSGELLFGGCHMFDTGDAIYLKTSAKVGPKMTEIMGSEFNEAYAQYNKQLEAA</sequence>
<dbReference type="EMBL" id="KU923576">
    <property type="protein sequence ID" value="AOA33818.1"/>
    <property type="molecule type" value="Genomic_DNA"/>
</dbReference>
<accession>A0A1B2LQH0</accession>
<protein>
    <submittedName>
        <fullName evidence="1">Uncharacterized protein</fullName>
    </submittedName>
</protein>
<reference evidence="1" key="1">
    <citation type="journal article" date="2016" name="FEMS Microbiol. Lett.">
        <title>Aeromonas salmonicida subsp. salmonicida strains isolated from Chinese freshwater fish contain a novel genomic island and possible regional-specific mobile genetic elements profiles.</title>
        <authorList>
            <person name="Long M."/>
            <person name="Nielsen T.K."/>
            <person name="Leisner J.J."/>
            <person name="Hansen L.H."/>
            <person name="Shen Z.X."/>
            <person name="Zhang Q.Q."/>
            <person name="Li A."/>
        </authorList>
    </citation>
    <scope>NUCLEOTIDE SEQUENCE</scope>
    <source>
        <strain evidence="1">BG</strain>
    </source>
</reference>
<organism evidence="1">
    <name type="scientific">Aeromonas salmonicida subsp. salmonicida</name>
    <dbReference type="NCBI Taxonomy" id="29491"/>
    <lineage>
        <taxon>Bacteria</taxon>
        <taxon>Pseudomonadati</taxon>
        <taxon>Pseudomonadota</taxon>
        <taxon>Gammaproteobacteria</taxon>
        <taxon>Aeromonadales</taxon>
        <taxon>Aeromonadaceae</taxon>
        <taxon>Aeromonas</taxon>
    </lineage>
</organism>
<name>A0A1B2LQH0_AERSS</name>
<proteinExistence type="predicted"/>
<evidence type="ECO:0000313" key="1">
    <source>
        <dbReference type="EMBL" id="AOA33818.1"/>
    </source>
</evidence>
<dbReference type="AlphaFoldDB" id="A0A1B2LQH0"/>